<keyword evidence="1" id="KW-1133">Transmembrane helix</keyword>
<dbReference type="AlphaFoldDB" id="A0A5J6MPM6"/>
<evidence type="ECO:0000313" key="3">
    <source>
        <dbReference type="Proteomes" id="UP000326202"/>
    </source>
</evidence>
<dbReference type="EMBL" id="CP042906">
    <property type="protein sequence ID" value="QEX16746.1"/>
    <property type="molecule type" value="Genomic_DNA"/>
</dbReference>
<organism evidence="2 3">
    <name type="scientific">Hypericibacter terrae</name>
    <dbReference type="NCBI Taxonomy" id="2602015"/>
    <lineage>
        <taxon>Bacteria</taxon>
        <taxon>Pseudomonadati</taxon>
        <taxon>Pseudomonadota</taxon>
        <taxon>Alphaproteobacteria</taxon>
        <taxon>Rhodospirillales</taxon>
        <taxon>Dongiaceae</taxon>
        <taxon>Hypericibacter</taxon>
    </lineage>
</organism>
<keyword evidence="1" id="KW-0472">Membrane</keyword>
<dbReference type="KEGG" id="htq:FRZ44_20410"/>
<keyword evidence="1" id="KW-0812">Transmembrane</keyword>
<name>A0A5J6MPM6_9PROT</name>
<sequence>MKSAFGLLLMIVGALSGAAALVCIAIVAVFSDVRTLGAGGSGGATSDAVAIIAGFATAGLLLWFGGRAMRRSAADESRSNP</sequence>
<dbReference type="Proteomes" id="UP000326202">
    <property type="component" value="Chromosome"/>
</dbReference>
<proteinExistence type="predicted"/>
<evidence type="ECO:0000313" key="2">
    <source>
        <dbReference type="EMBL" id="QEX16746.1"/>
    </source>
</evidence>
<keyword evidence="3" id="KW-1185">Reference proteome</keyword>
<protein>
    <submittedName>
        <fullName evidence="2">Uncharacterized protein</fullName>
    </submittedName>
</protein>
<feature type="transmembrane region" description="Helical" evidence="1">
    <location>
        <begin position="44"/>
        <end position="64"/>
    </location>
</feature>
<reference evidence="2 3" key="1">
    <citation type="submission" date="2019-08" db="EMBL/GenBank/DDBJ databases">
        <title>Hyperibacter terrae gen. nov., sp. nov. and Hyperibacter viscosus sp. nov., two new members in the family Rhodospirillaceae isolated from the rhizosphere of Hypericum perforatum.</title>
        <authorList>
            <person name="Noviana Z."/>
        </authorList>
    </citation>
    <scope>NUCLEOTIDE SEQUENCE [LARGE SCALE GENOMIC DNA]</scope>
    <source>
        <strain evidence="2 3">R5913</strain>
    </source>
</reference>
<accession>A0A5J6MPM6</accession>
<gene>
    <name evidence="2" type="ORF">FRZ44_20410</name>
</gene>
<dbReference type="RefSeq" id="WP_151177065.1">
    <property type="nucleotide sequence ID" value="NZ_CP042906.1"/>
</dbReference>
<evidence type="ECO:0000256" key="1">
    <source>
        <dbReference type="SAM" id="Phobius"/>
    </source>
</evidence>